<protein>
    <recommendedName>
        <fullName evidence="3">LAGLIDADG homing endonuclease</fullName>
    </recommendedName>
</protein>
<organism evidence="1 2">
    <name type="scientific">Stereocaulon virgatum</name>
    <dbReference type="NCBI Taxonomy" id="373712"/>
    <lineage>
        <taxon>Eukaryota</taxon>
        <taxon>Fungi</taxon>
        <taxon>Dikarya</taxon>
        <taxon>Ascomycota</taxon>
        <taxon>Pezizomycotina</taxon>
        <taxon>Lecanoromycetes</taxon>
        <taxon>OSLEUM clade</taxon>
        <taxon>Lecanoromycetidae</taxon>
        <taxon>Lecanorales</taxon>
        <taxon>Lecanorineae</taxon>
        <taxon>Stereocaulaceae</taxon>
        <taxon>Stereocaulon</taxon>
    </lineage>
</organism>
<name>A0ABR4A0A1_9LECA</name>
<evidence type="ECO:0000313" key="1">
    <source>
        <dbReference type="EMBL" id="KAL2038890.1"/>
    </source>
</evidence>
<sequence length="225" mass="25609">MPRRKAKSKRAPVAGFMTLPPELRCLVYPYMLAAGTTAILRTSKTIYNEGKSYLYKSAFLRLHIKSFQQSPNSEWRLIPRTSWFTTVDLGLVQNVELKIDQNHLYAYDQQDLGTLGHFLYSSNDVPRKTCHVRIKNMTDSRYTLRRVSNALCGLYNFESIYITITVGRLPSDSPQYSLDRNEVAKQAYHTIAGAIPHTLGLAIWQPDKSDGGGYLAFRPRETKLG</sequence>
<comment type="caution">
    <text evidence="1">The sequence shown here is derived from an EMBL/GenBank/DDBJ whole genome shotgun (WGS) entry which is preliminary data.</text>
</comment>
<reference evidence="1 2" key="1">
    <citation type="submission" date="2024-09" db="EMBL/GenBank/DDBJ databases">
        <title>Rethinking Asexuality: The Enigmatic Case of Functional Sexual Genes in Lepraria (Stereocaulaceae).</title>
        <authorList>
            <person name="Doellman M."/>
            <person name="Sun Y."/>
            <person name="Barcenas-Pena A."/>
            <person name="Lumbsch H.T."/>
            <person name="Grewe F."/>
        </authorList>
    </citation>
    <scope>NUCLEOTIDE SEQUENCE [LARGE SCALE GENOMIC DNA]</scope>
    <source>
        <strain evidence="1 2">Mercado 3170</strain>
    </source>
</reference>
<proteinExistence type="predicted"/>
<evidence type="ECO:0000313" key="2">
    <source>
        <dbReference type="Proteomes" id="UP001590950"/>
    </source>
</evidence>
<accession>A0ABR4A0A1</accession>
<keyword evidence="2" id="KW-1185">Reference proteome</keyword>
<gene>
    <name evidence="1" type="ORF">N7G274_008412</name>
</gene>
<dbReference type="Proteomes" id="UP001590950">
    <property type="component" value="Unassembled WGS sequence"/>
</dbReference>
<dbReference type="EMBL" id="JBEFKJ010000029">
    <property type="protein sequence ID" value="KAL2038890.1"/>
    <property type="molecule type" value="Genomic_DNA"/>
</dbReference>
<evidence type="ECO:0008006" key="3">
    <source>
        <dbReference type="Google" id="ProtNLM"/>
    </source>
</evidence>